<dbReference type="Proteomes" id="UP001283341">
    <property type="component" value="Unassembled WGS sequence"/>
</dbReference>
<keyword evidence="2" id="KW-0732">Signal</keyword>
<comment type="caution">
    <text evidence="3">The sequence shown here is derived from an EMBL/GenBank/DDBJ whole genome shotgun (WGS) entry which is preliminary data.</text>
</comment>
<proteinExistence type="predicted"/>
<dbReference type="EMBL" id="JAUEDM010000007">
    <property type="protein sequence ID" value="KAK3314101.1"/>
    <property type="molecule type" value="Genomic_DNA"/>
</dbReference>
<feature type="signal peptide" evidence="2">
    <location>
        <begin position="1"/>
        <end position="22"/>
    </location>
</feature>
<accession>A0AAE0LZX6</accession>
<name>A0AAE0LZX6_9PEZI</name>
<feature type="compositionally biased region" description="Basic and acidic residues" evidence="1">
    <location>
        <begin position="116"/>
        <end position="149"/>
    </location>
</feature>
<feature type="region of interest" description="Disordered" evidence="1">
    <location>
        <begin position="107"/>
        <end position="149"/>
    </location>
</feature>
<reference evidence="3" key="1">
    <citation type="journal article" date="2023" name="Mol. Phylogenet. Evol.">
        <title>Genome-scale phylogeny and comparative genomics of the fungal order Sordariales.</title>
        <authorList>
            <person name="Hensen N."/>
            <person name="Bonometti L."/>
            <person name="Westerberg I."/>
            <person name="Brannstrom I.O."/>
            <person name="Guillou S."/>
            <person name="Cros-Aarteil S."/>
            <person name="Calhoun S."/>
            <person name="Haridas S."/>
            <person name="Kuo A."/>
            <person name="Mondo S."/>
            <person name="Pangilinan J."/>
            <person name="Riley R."/>
            <person name="LaButti K."/>
            <person name="Andreopoulos B."/>
            <person name="Lipzen A."/>
            <person name="Chen C."/>
            <person name="Yan M."/>
            <person name="Daum C."/>
            <person name="Ng V."/>
            <person name="Clum A."/>
            <person name="Steindorff A."/>
            <person name="Ohm R.A."/>
            <person name="Martin F."/>
            <person name="Silar P."/>
            <person name="Natvig D.O."/>
            <person name="Lalanne C."/>
            <person name="Gautier V."/>
            <person name="Ament-Velasquez S.L."/>
            <person name="Kruys A."/>
            <person name="Hutchinson M.I."/>
            <person name="Powell A.J."/>
            <person name="Barry K."/>
            <person name="Miller A.N."/>
            <person name="Grigoriev I.V."/>
            <person name="Debuchy R."/>
            <person name="Gladieux P."/>
            <person name="Hiltunen Thoren M."/>
            <person name="Johannesson H."/>
        </authorList>
    </citation>
    <scope>NUCLEOTIDE SEQUENCE</scope>
    <source>
        <strain evidence="3">CBS 118394</strain>
    </source>
</reference>
<keyword evidence="4" id="KW-1185">Reference proteome</keyword>
<evidence type="ECO:0000313" key="4">
    <source>
        <dbReference type="Proteomes" id="UP001283341"/>
    </source>
</evidence>
<evidence type="ECO:0000313" key="3">
    <source>
        <dbReference type="EMBL" id="KAK3314101.1"/>
    </source>
</evidence>
<evidence type="ECO:0000256" key="2">
    <source>
        <dbReference type="SAM" id="SignalP"/>
    </source>
</evidence>
<feature type="chain" id="PRO_5042078124" evidence="2">
    <location>
        <begin position="23"/>
        <end position="193"/>
    </location>
</feature>
<reference evidence="3" key="2">
    <citation type="submission" date="2023-06" db="EMBL/GenBank/DDBJ databases">
        <authorList>
            <consortium name="Lawrence Berkeley National Laboratory"/>
            <person name="Haridas S."/>
            <person name="Hensen N."/>
            <person name="Bonometti L."/>
            <person name="Westerberg I."/>
            <person name="Brannstrom I.O."/>
            <person name="Guillou S."/>
            <person name="Cros-Aarteil S."/>
            <person name="Calhoun S."/>
            <person name="Kuo A."/>
            <person name="Mondo S."/>
            <person name="Pangilinan J."/>
            <person name="Riley R."/>
            <person name="Labutti K."/>
            <person name="Andreopoulos B."/>
            <person name="Lipzen A."/>
            <person name="Chen C."/>
            <person name="Yanf M."/>
            <person name="Daum C."/>
            <person name="Ng V."/>
            <person name="Clum A."/>
            <person name="Steindorff A."/>
            <person name="Ohm R."/>
            <person name="Martin F."/>
            <person name="Silar P."/>
            <person name="Natvig D."/>
            <person name="Lalanne C."/>
            <person name="Gautier V."/>
            <person name="Ament-Velasquez S.L."/>
            <person name="Kruys A."/>
            <person name="Hutchinson M.I."/>
            <person name="Powell A.J."/>
            <person name="Barry K."/>
            <person name="Miller A.N."/>
            <person name="Grigoriev I.V."/>
            <person name="Debuchy R."/>
            <person name="Gladieux P."/>
            <person name="Thoren M.H."/>
            <person name="Johannesson H."/>
        </authorList>
    </citation>
    <scope>NUCLEOTIDE SEQUENCE</scope>
    <source>
        <strain evidence="3">CBS 118394</strain>
    </source>
</reference>
<gene>
    <name evidence="3" type="ORF">B0H66DRAFT_630466</name>
</gene>
<feature type="compositionally biased region" description="Low complexity" evidence="1">
    <location>
        <begin position="52"/>
        <end position="66"/>
    </location>
</feature>
<organism evidence="3 4">
    <name type="scientific">Apodospora peruviana</name>
    <dbReference type="NCBI Taxonomy" id="516989"/>
    <lineage>
        <taxon>Eukaryota</taxon>
        <taxon>Fungi</taxon>
        <taxon>Dikarya</taxon>
        <taxon>Ascomycota</taxon>
        <taxon>Pezizomycotina</taxon>
        <taxon>Sordariomycetes</taxon>
        <taxon>Sordariomycetidae</taxon>
        <taxon>Sordariales</taxon>
        <taxon>Lasiosphaeriaceae</taxon>
        <taxon>Apodospora</taxon>
    </lineage>
</organism>
<dbReference type="AlphaFoldDB" id="A0AAE0LZX6"/>
<evidence type="ECO:0000256" key="1">
    <source>
        <dbReference type="SAM" id="MobiDB-lite"/>
    </source>
</evidence>
<feature type="region of interest" description="Disordered" evidence="1">
    <location>
        <begin position="45"/>
        <end position="66"/>
    </location>
</feature>
<protein>
    <submittedName>
        <fullName evidence="3">Uncharacterized protein</fullName>
    </submittedName>
</protein>
<sequence length="193" mass="21453">MFLLLKLVASRILMSLVSNSVATQKHASAAEQRDENQARRIKRIQRHVGVPSSSADSDDIGSIAGDQVDEKVRDWLGGIKTIVEENEEGSECPEMPANEVLMRKYLGAPTQPPHPKPPDQDTRGVKNAPQKKDQPVSKSKADPKPTDKTRILYRRVLHPHVVNILYVEQPAVIETLLTTPSSQGQFSPFFKVD</sequence>